<comment type="caution">
    <text evidence="6">The sequence shown here is derived from an EMBL/GenBank/DDBJ whole genome shotgun (WGS) entry which is preliminary data.</text>
</comment>
<dbReference type="SUPFAM" id="SSF52172">
    <property type="entry name" value="CheY-like"/>
    <property type="match status" value="1"/>
</dbReference>
<accession>A0A412Z1A3</accession>
<comment type="function">
    <text evidence="2">May play the central regulatory role in sporulation. It may be an element of the effector pathway responsible for the activation of sporulation genes in response to nutritional stress. Spo0A may act in concert with spo0H (a sigma factor) to control the expression of some genes that are critical to the sporulation process.</text>
</comment>
<sequence>MKIAVIDDERPARKELVHQIMDAMPDSQIEEADSGASAIELISRRTFDLLFVDISLGDMDGTTLAAAARRILPDAQIVFATAYSQYGVKAFELGVNNYILKPFDPDRVRRVLEKCQKDLQKNQALTASAVCSCDDHQPWGESCRPASSSLYTSQQEAGDPVTAAFPASRMPINMNRTIILVDIQQIVYIETSGRSCIIHTPTRDYTENLLLGEYEKRLAPHGFCRIHKSYLVNLSFITELFPWANNSLAVKMQGFEKNILPVSREKSKMLRQIIGV</sequence>
<feature type="domain" description="HTH LytTR-type" evidence="5">
    <location>
        <begin position="170"/>
        <end position="276"/>
    </location>
</feature>
<dbReference type="SMART" id="SM00850">
    <property type="entry name" value="LytTR"/>
    <property type="match status" value="1"/>
</dbReference>
<dbReference type="SMART" id="SM00448">
    <property type="entry name" value="REC"/>
    <property type="match status" value="1"/>
</dbReference>
<proteinExistence type="predicted"/>
<organism evidence="6 7">
    <name type="scientific">Enterocloster bolteae</name>
    <dbReference type="NCBI Taxonomy" id="208479"/>
    <lineage>
        <taxon>Bacteria</taxon>
        <taxon>Bacillati</taxon>
        <taxon>Bacillota</taxon>
        <taxon>Clostridia</taxon>
        <taxon>Lachnospirales</taxon>
        <taxon>Lachnospiraceae</taxon>
        <taxon>Enterocloster</taxon>
    </lineage>
</organism>
<dbReference type="Pfam" id="PF04397">
    <property type="entry name" value="LytTR"/>
    <property type="match status" value="1"/>
</dbReference>
<dbReference type="PROSITE" id="PS50110">
    <property type="entry name" value="RESPONSE_REGULATORY"/>
    <property type="match status" value="1"/>
</dbReference>
<dbReference type="Pfam" id="PF00072">
    <property type="entry name" value="Response_reg"/>
    <property type="match status" value="1"/>
</dbReference>
<dbReference type="InterPro" id="IPR011006">
    <property type="entry name" value="CheY-like_superfamily"/>
</dbReference>
<name>A0A412Z1A3_9FIRM</name>
<dbReference type="Gene3D" id="3.40.50.2300">
    <property type="match status" value="1"/>
</dbReference>
<protein>
    <recommendedName>
        <fullName evidence="1">Stage 0 sporulation protein A homolog</fullName>
    </recommendedName>
</protein>
<dbReference type="Gene3D" id="2.40.50.1020">
    <property type="entry name" value="LytTr DNA-binding domain"/>
    <property type="match status" value="1"/>
</dbReference>
<evidence type="ECO:0000256" key="1">
    <source>
        <dbReference type="ARBA" id="ARBA00018672"/>
    </source>
</evidence>
<feature type="modified residue" description="4-aspartylphosphate" evidence="3">
    <location>
        <position position="53"/>
    </location>
</feature>
<dbReference type="RefSeq" id="WP_118019216.1">
    <property type="nucleotide sequence ID" value="NZ_CAUHGS010000009.1"/>
</dbReference>
<dbReference type="PANTHER" id="PTHR37299">
    <property type="entry name" value="TRANSCRIPTIONAL REGULATOR-RELATED"/>
    <property type="match status" value="1"/>
</dbReference>
<dbReference type="PROSITE" id="PS50930">
    <property type="entry name" value="HTH_LYTTR"/>
    <property type="match status" value="1"/>
</dbReference>
<evidence type="ECO:0000313" key="6">
    <source>
        <dbReference type="EMBL" id="RGV73673.1"/>
    </source>
</evidence>
<dbReference type="AlphaFoldDB" id="A0A412Z1A3"/>
<dbReference type="PANTHER" id="PTHR37299:SF1">
    <property type="entry name" value="STAGE 0 SPORULATION PROTEIN A HOMOLOG"/>
    <property type="match status" value="1"/>
</dbReference>
<dbReference type="InterPro" id="IPR007492">
    <property type="entry name" value="LytTR_DNA-bd_dom"/>
</dbReference>
<dbReference type="InterPro" id="IPR046947">
    <property type="entry name" value="LytR-like"/>
</dbReference>
<evidence type="ECO:0000256" key="2">
    <source>
        <dbReference type="ARBA" id="ARBA00024867"/>
    </source>
</evidence>
<feature type="domain" description="Response regulatory" evidence="4">
    <location>
        <begin position="2"/>
        <end position="116"/>
    </location>
</feature>
<dbReference type="GO" id="GO:0003677">
    <property type="term" value="F:DNA binding"/>
    <property type="evidence" value="ECO:0007669"/>
    <property type="project" value="UniProtKB-KW"/>
</dbReference>
<dbReference type="EMBL" id="QRZM01000009">
    <property type="protein sequence ID" value="RGV73673.1"/>
    <property type="molecule type" value="Genomic_DNA"/>
</dbReference>
<reference evidence="6 7" key="1">
    <citation type="submission" date="2018-08" db="EMBL/GenBank/DDBJ databases">
        <title>A genome reference for cultivated species of the human gut microbiota.</title>
        <authorList>
            <person name="Zou Y."/>
            <person name="Xue W."/>
            <person name="Luo G."/>
        </authorList>
    </citation>
    <scope>NUCLEOTIDE SEQUENCE [LARGE SCALE GENOMIC DNA]</scope>
    <source>
        <strain evidence="6 7">AF14-18</strain>
    </source>
</reference>
<evidence type="ECO:0000313" key="7">
    <source>
        <dbReference type="Proteomes" id="UP000284543"/>
    </source>
</evidence>
<evidence type="ECO:0000259" key="5">
    <source>
        <dbReference type="PROSITE" id="PS50930"/>
    </source>
</evidence>
<dbReference type="GO" id="GO:0000156">
    <property type="term" value="F:phosphorelay response regulator activity"/>
    <property type="evidence" value="ECO:0007669"/>
    <property type="project" value="InterPro"/>
</dbReference>
<gene>
    <name evidence="6" type="ORF">DWW02_20025</name>
</gene>
<dbReference type="InterPro" id="IPR001789">
    <property type="entry name" value="Sig_transdc_resp-reg_receiver"/>
</dbReference>
<evidence type="ECO:0000256" key="3">
    <source>
        <dbReference type="PROSITE-ProRule" id="PRU00169"/>
    </source>
</evidence>
<dbReference type="Proteomes" id="UP000284543">
    <property type="component" value="Unassembled WGS sequence"/>
</dbReference>
<evidence type="ECO:0000259" key="4">
    <source>
        <dbReference type="PROSITE" id="PS50110"/>
    </source>
</evidence>
<keyword evidence="3" id="KW-0597">Phosphoprotein</keyword>
<keyword evidence="6" id="KW-0238">DNA-binding</keyword>